<keyword evidence="1" id="KW-0175">Coiled coil</keyword>
<gene>
    <name evidence="3" type="ORF">BRAFLDRAFT_67681</name>
</gene>
<feature type="region of interest" description="Disordered" evidence="2">
    <location>
        <begin position="318"/>
        <end position="355"/>
    </location>
</feature>
<feature type="compositionally biased region" description="Polar residues" evidence="2">
    <location>
        <begin position="190"/>
        <end position="201"/>
    </location>
</feature>
<reference evidence="3" key="1">
    <citation type="journal article" date="2008" name="Nature">
        <title>The amphioxus genome and the evolution of the chordate karyotype.</title>
        <authorList>
            <consortium name="US DOE Joint Genome Institute (JGI-PGF)"/>
            <person name="Putnam N.H."/>
            <person name="Butts T."/>
            <person name="Ferrier D.E.K."/>
            <person name="Furlong R.F."/>
            <person name="Hellsten U."/>
            <person name="Kawashima T."/>
            <person name="Robinson-Rechavi M."/>
            <person name="Shoguchi E."/>
            <person name="Terry A."/>
            <person name="Yu J.-K."/>
            <person name="Benito-Gutierrez E.L."/>
            <person name="Dubchak I."/>
            <person name="Garcia-Fernandez J."/>
            <person name="Gibson-Brown J.J."/>
            <person name="Grigoriev I.V."/>
            <person name="Horton A.C."/>
            <person name="de Jong P.J."/>
            <person name="Jurka J."/>
            <person name="Kapitonov V.V."/>
            <person name="Kohara Y."/>
            <person name="Kuroki Y."/>
            <person name="Lindquist E."/>
            <person name="Lucas S."/>
            <person name="Osoegawa K."/>
            <person name="Pennacchio L.A."/>
            <person name="Salamov A.A."/>
            <person name="Satou Y."/>
            <person name="Sauka-Spengler T."/>
            <person name="Schmutz J."/>
            <person name="Shin-I T."/>
            <person name="Toyoda A."/>
            <person name="Bronner-Fraser M."/>
            <person name="Fujiyama A."/>
            <person name="Holland L.Z."/>
            <person name="Holland P.W.H."/>
            <person name="Satoh N."/>
            <person name="Rokhsar D.S."/>
        </authorList>
    </citation>
    <scope>NUCLEOTIDE SEQUENCE [LARGE SCALE GENOMIC DNA]</scope>
    <source>
        <strain evidence="3">S238N-H82</strain>
        <tissue evidence="3">Testes</tissue>
    </source>
</reference>
<proteinExistence type="predicted"/>
<feature type="region of interest" description="Disordered" evidence="2">
    <location>
        <begin position="20"/>
        <end position="44"/>
    </location>
</feature>
<feature type="coiled-coil region" evidence="1">
    <location>
        <begin position="259"/>
        <end position="293"/>
    </location>
</feature>
<dbReference type="InParanoid" id="C3YBT2"/>
<evidence type="ECO:0000256" key="1">
    <source>
        <dbReference type="SAM" id="Coils"/>
    </source>
</evidence>
<accession>C3YBT2</accession>
<dbReference type="AlphaFoldDB" id="C3YBT2"/>
<name>C3YBT2_BRAFL</name>
<dbReference type="EMBL" id="GG666497">
    <property type="protein sequence ID" value="EEN62439.1"/>
    <property type="molecule type" value="Genomic_DNA"/>
</dbReference>
<organism>
    <name type="scientific">Branchiostoma floridae</name>
    <name type="common">Florida lancelet</name>
    <name type="synonym">Amphioxus</name>
    <dbReference type="NCBI Taxonomy" id="7739"/>
    <lineage>
        <taxon>Eukaryota</taxon>
        <taxon>Metazoa</taxon>
        <taxon>Chordata</taxon>
        <taxon>Cephalochordata</taxon>
        <taxon>Leptocardii</taxon>
        <taxon>Amphioxiformes</taxon>
        <taxon>Branchiostomatidae</taxon>
        <taxon>Branchiostoma</taxon>
    </lineage>
</organism>
<feature type="region of interest" description="Disordered" evidence="2">
    <location>
        <begin position="162"/>
        <end position="207"/>
    </location>
</feature>
<sequence length="383" mass="42893">MTSRGQVYRTISPFLSIQSTQETVRRPSHNARPPTPSLHSVSVTSKLQPTRWKVSLVGFGRSSGGTRVSVGVKFCALHDSIDNSHKKDLNLDGSQMTSNNSFKIQPTSLSPQQNGNQYSRHVGSCVGCHGDKRHDGDNLSALSRFWTKVQAAMIDTEKQLGMERKTTAEASSVNDVTGSQQSRFAADKGANTQQPLANDSPRSPDGIIANLTTRIAALEKTMADAVSEGERLESEVTELSFVTEEGREPPLPRHLRRRVEHLEENIGVIEMKLEDEKDKVRRYEEELALVIGKQTSLEEQLQHLESLIAFRTLVPRREGNQRHKKSSRSHDSLWSPSGHRGDVSQGAVRDEKLTLGEDSADLEDFYDYDEYDYDLTHEAREQR</sequence>
<feature type="coiled-coil region" evidence="1">
    <location>
        <begin position="208"/>
        <end position="235"/>
    </location>
</feature>
<evidence type="ECO:0000256" key="2">
    <source>
        <dbReference type="SAM" id="MobiDB-lite"/>
    </source>
</evidence>
<protein>
    <submittedName>
        <fullName evidence="3">Uncharacterized protein</fullName>
    </submittedName>
</protein>
<feature type="compositionally biased region" description="Polar residues" evidence="2">
    <location>
        <begin position="168"/>
        <end position="183"/>
    </location>
</feature>
<evidence type="ECO:0000313" key="3">
    <source>
        <dbReference type="EMBL" id="EEN62439.1"/>
    </source>
</evidence>